<dbReference type="InterPro" id="IPR051609">
    <property type="entry name" value="NmrA/Isoflavone_reductase-like"/>
</dbReference>
<dbReference type="SUPFAM" id="SSF51735">
    <property type="entry name" value="NAD(P)-binding Rossmann-fold domains"/>
    <property type="match status" value="1"/>
</dbReference>
<gene>
    <name evidence="5" type="ORF">POSPLADRAFT_1155519</name>
</gene>
<dbReference type="PANTHER" id="PTHR47706">
    <property type="entry name" value="NMRA-LIKE FAMILY PROTEIN"/>
    <property type="match status" value="1"/>
</dbReference>
<proteinExistence type="predicted"/>
<dbReference type="RefSeq" id="XP_024334821.1">
    <property type="nucleotide sequence ID" value="XM_024486950.1"/>
</dbReference>
<dbReference type="Gene3D" id="3.90.25.10">
    <property type="entry name" value="UDP-galactose 4-epimerase, domain 1"/>
    <property type="match status" value="1"/>
</dbReference>
<dbReference type="GeneID" id="36331899"/>
<keyword evidence="6" id="KW-1185">Reference proteome</keyword>
<feature type="coiled-coil region" evidence="3">
    <location>
        <begin position="500"/>
        <end position="640"/>
    </location>
</feature>
<accession>A0A1X6MNP2</accession>
<evidence type="ECO:0000313" key="5">
    <source>
        <dbReference type="EMBL" id="OSX58027.1"/>
    </source>
</evidence>
<dbReference type="Gene3D" id="3.40.50.720">
    <property type="entry name" value="NAD(P)-binding Rossmann-like Domain"/>
    <property type="match status" value="1"/>
</dbReference>
<dbReference type="Proteomes" id="UP000194127">
    <property type="component" value="Unassembled WGS sequence"/>
</dbReference>
<feature type="domain" description="NmrA-like" evidence="4">
    <location>
        <begin position="11"/>
        <end position="243"/>
    </location>
</feature>
<dbReference type="STRING" id="670580.A0A1X6MNP2"/>
<keyword evidence="3" id="KW-0175">Coiled coil</keyword>
<dbReference type="AlphaFoldDB" id="A0A1X6MNP2"/>
<reference evidence="5 6" key="1">
    <citation type="submission" date="2017-04" db="EMBL/GenBank/DDBJ databases">
        <title>Genome Sequence of the Model Brown-Rot Fungus Postia placenta SB12.</title>
        <authorList>
            <consortium name="DOE Joint Genome Institute"/>
            <person name="Gaskell J."/>
            <person name="Kersten P."/>
            <person name="Larrondo L.F."/>
            <person name="Canessa P."/>
            <person name="Martinez D."/>
            <person name="Hibbett D."/>
            <person name="Schmoll M."/>
            <person name="Kubicek C.P."/>
            <person name="Martinez A.T."/>
            <person name="Yadav J."/>
            <person name="Master E."/>
            <person name="Magnuson J.K."/>
            <person name="James T."/>
            <person name="Yaver D."/>
            <person name="Berka R."/>
            <person name="Labutti K."/>
            <person name="Lipzen A."/>
            <person name="Aerts A."/>
            <person name="Barry K."/>
            <person name="Henrissat B."/>
            <person name="Blanchette R."/>
            <person name="Grigoriev I."/>
            <person name="Cullen D."/>
        </authorList>
    </citation>
    <scope>NUCLEOTIDE SEQUENCE [LARGE SCALE GENOMIC DNA]</scope>
    <source>
        <strain evidence="5 6">MAD-698-R-SB12</strain>
    </source>
</reference>
<evidence type="ECO:0000256" key="2">
    <source>
        <dbReference type="ARBA" id="ARBA00023002"/>
    </source>
</evidence>
<protein>
    <recommendedName>
        <fullName evidence="4">NmrA-like domain-containing protein</fullName>
    </recommendedName>
</protein>
<sequence>MSTKVSQAQYTVAIVGATGDLGKYVTAVYLSDQYRTHFSKVIAVVRDPESPGARKLAEAGAELRRVDAANALSSFTRAFSGVDVVVNTVSNAPVRYHDALFDGALQSGVKVYFPSEFGLDYKYADLSGYGKSVWDEKARHVSRARKLAQNKVKIIELDVGMFIEYVLIPWFGFDATNLTFAFAGSPDSKITVTSKVDIARATARLSLLALSQDTAVPFEGVIRVAGQHVSYRQIADAVERVRGEFGIEPKKVTLKITDLGPYKATTREEEIRTGTPDLNKLIKILIGEGKVDYSRNNHNELVNPGEKLWKWKSVEDHLLYHWNYLFLHDSAIVGFDTKNLTYTAVGSLDAKTATTTKADIGRALAELSLLALSPELASQVPDDVHIAGDNVSYRDVQGIAHRVRDELGLNKGDIVLKSEDLEAYRATVREDQLKKPAPSPLRHIRILIAEGKMDFSKNHNELVNPGQKVWKWGTVEEFIRAKGSKFFDREDSSAKMQPSIEQLQLINVELQRRKVDAERDRDLFRDLYGKASAHAGEVSKENNELQERLVIAEGQVRDGLSMLKGTYEERVRLLEAEVAKWKAQCELLVSRDQRTDDEVRRRAALEPELREENERLSHLLEALQKDYSRMEGELAALGEKEQPETDGVLPAPIVSTVHTATVAFM</sequence>
<dbReference type="InterPro" id="IPR036291">
    <property type="entry name" value="NAD(P)-bd_dom_sf"/>
</dbReference>
<dbReference type="Pfam" id="PF05368">
    <property type="entry name" value="NmrA"/>
    <property type="match status" value="1"/>
</dbReference>
<name>A0A1X6MNP2_9APHY</name>
<keyword evidence="2" id="KW-0560">Oxidoreductase</keyword>
<dbReference type="PANTHER" id="PTHR47706:SF9">
    <property type="entry name" value="NMRA-LIKE DOMAIN-CONTAINING PROTEIN-RELATED"/>
    <property type="match status" value="1"/>
</dbReference>
<evidence type="ECO:0000259" key="4">
    <source>
        <dbReference type="Pfam" id="PF05368"/>
    </source>
</evidence>
<dbReference type="EMBL" id="KZ110606">
    <property type="protein sequence ID" value="OSX58027.1"/>
    <property type="molecule type" value="Genomic_DNA"/>
</dbReference>
<dbReference type="InterPro" id="IPR008030">
    <property type="entry name" value="NmrA-like"/>
</dbReference>
<dbReference type="GO" id="GO:0016491">
    <property type="term" value="F:oxidoreductase activity"/>
    <property type="evidence" value="ECO:0007669"/>
    <property type="project" value="UniProtKB-KW"/>
</dbReference>
<evidence type="ECO:0000313" key="6">
    <source>
        <dbReference type="Proteomes" id="UP000194127"/>
    </source>
</evidence>
<dbReference type="OrthoDB" id="3647690at2759"/>
<organism evidence="5 6">
    <name type="scientific">Postia placenta MAD-698-R-SB12</name>
    <dbReference type="NCBI Taxonomy" id="670580"/>
    <lineage>
        <taxon>Eukaryota</taxon>
        <taxon>Fungi</taxon>
        <taxon>Dikarya</taxon>
        <taxon>Basidiomycota</taxon>
        <taxon>Agaricomycotina</taxon>
        <taxon>Agaricomycetes</taxon>
        <taxon>Polyporales</taxon>
        <taxon>Adustoporiaceae</taxon>
        <taxon>Rhodonia</taxon>
    </lineage>
</organism>
<keyword evidence="1" id="KW-0521">NADP</keyword>
<evidence type="ECO:0000256" key="1">
    <source>
        <dbReference type="ARBA" id="ARBA00022857"/>
    </source>
</evidence>
<evidence type="ECO:0000256" key="3">
    <source>
        <dbReference type="SAM" id="Coils"/>
    </source>
</evidence>